<dbReference type="Proteomes" id="UP000825933">
    <property type="component" value="Unassembled WGS sequence"/>
</dbReference>
<dbReference type="EMBL" id="JAIOUQ010000014">
    <property type="protein sequence ID" value="MBZ2166794.1"/>
    <property type="molecule type" value="Genomic_DNA"/>
</dbReference>
<dbReference type="PANTHER" id="PTHR42951:SF17">
    <property type="entry name" value="METALLO-BETA-LACTAMASE DOMAIN-CONTAINING PROTEIN"/>
    <property type="match status" value="1"/>
</dbReference>
<dbReference type="PANTHER" id="PTHR42951">
    <property type="entry name" value="METALLO-BETA-LACTAMASE DOMAIN-CONTAINING"/>
    <property type="match status" value="1"/>
</dbReference>
<dbReference type="SMART" id="SM00849">
    <property type="entry name" value="Lactamase_B"/>
    <property type="match status" value="1"/>
</dbReference>
<name>A0A8T5USX2_9EURY</name>
<dbReference type="RefSeq" id="WP_223792331.1">
    <property type="nucleotide sequence ID" value="NZ_JAIOUQ010000014.1"/>
</dbReference>
<reference evidence="3" key="1">
    <citation type="journal article" date="2022" name="Microbiol. Resour. Announc.">
        <title>Draft Genome Sequence of a Methanogenic Archaeon from West Spitsbergen Permafrost.</title>
        <authorList>
            <person name="Trubitsyn V."/>
            <person name="Rivkina E."/>
            <person name="Shcherbakova V."/>
        </authorList>
    </citation>
    <scope>NUCLEOTIDE SEQUENCE [LARGE SCALE GENOMIC DNA]</scope>
    <source>
        <strain evidence="3">VT</strain>
    </source>
</reference>
<sequence>MEVADGIYEFSGVSNFYIVLDKEIFVIDTGMPGNADKIIKYLEKELHHEPKDIKTIVITHHHFDHTGSLDKLKKITGAKVAINGEDAEYLTDEKSQAGSAFMVPLIKLLNFIYRIKPVKPDIILGEGDHVGDYQVIHTPGHTPGSICLYNPITKVIFTGDNLQYADGKIKGPGSRLIPEPEQYKKSIEKLGELDIEVILTGHGKPVTSDANKKLAEYIKNL</sequence>
<dbReference type="AlphaFoldDB" id="A0A8T5USX2"/>
<organism evidence="2 3">
    <name type="scientific">Methanobacterium spitsbergense</name>
    <dbReference type="NCBI Taxonomy" id="2874285"/>
    <lineage>
        <taxon>Archaea</taxon>
        <taxon>Methanobacteriati</taxon>
        <taxon>Methanobacteriota</taxon>
        <taxon>Methanomada group</taxon>
        <taxon>Methanobacteria</taxon>
        <taxon>Methanobacteriales</taxon>
        <taxon>Methanobacteriaceae</taxon>
        <taxon>Methanobacterium</taxon>
    </lineage>
</organism>
<feature type="domain" description="Metallo-beta-lactamase" evidence="1">
    <location>
        <begin position="13"/>
        <end position="202"/>
    </location>
</feature>
<evidence type="ECO:0000259" key="1">
    <source>
        <dbReference type="SMART" id="SM00849"/>
    </source>
</evidence>
<dbReference type="Pfam" id="PF00753">
    <property type="entry name" value="Lactamase_B"/>
    <property type="match status" value="1"/>
</dbReference>
<dbReference type="CDD" id="cd07721">
    <property type="entry name" value="yflN-like_MBL-fold"/>
    <property type="match status" value="1"/>
</dbReference>
<dbReference type="InterPro" id="IPR036866">
    <property type="entry name" value="RibonucZ/Hydroxyglut_hydro"/>
</dbReference>
<keyword evidence="3" id="KW-1185">Reference proteome</keyword>
<dbReference type="InterPro" id="IPR001279">
    <property type="entry name" value="Metallo-B-lactamas"/>
</dbReference>
<evidence type="ECO:0000313" key="2">
    <source>
        <dbReference type="EMBL" id="MBZ2166794.1"/>
    </source>
</evidence>
<gene>
    <name evidence="2" type="ORF">K8N75_12185</name>
</gene>
<evidence type="ECO:0000313" key="3">
    <source>
        <dbReference type="Proteomes" id="UP000825933"/>
    </source>
</evidence>
<accession>A0A8T5USX2</accession>
<comment type="caution">
    <text evidence="2">The sequence shown here is derived from an EMBL/GenBank/DDBJ whole genome shotgun (WGS) entry which is preliminary data.</text>
</comment>
<dbReference type="SUPFAM" id="SSF56281">
    <property type="entry name" value="Metallo-hydrolase/oxidoreductase"/>
    <property type="match status" value="1"/>
</dbReference>
<proteinExistence type="predicted"/>
<protein>
    <submittedName>
        <fullName evidence="2">MBL fold metallo-hydrolase</fullName>
    </submittedName>
</protein>
<dbReference type="InterPro" id="IPR050855">
    <property type="entry name" value="NDM-1-like"/>
</dbReference>
<dbReference type="Gene3D" id="3.60.15.10">
    <property type="entry name" value="Ribonuclease Z/Hydroxyacylglutathione hydrolase-like"/>
    <property type="match status" value="1"/>
</dbReference>